<accession>A0ABU3EYS3</accession>
<evidence type="ECO:0000313" key="3">
    <source>
        <dbReference type="Proteomes" id="UP001252875"/>
    </source>
</evidence>
<keyword evidence="1" id="KW-1277">Toxin-antitoxin system</keyword>
<dbReference type="Gene3D" id="3.30.2310.20">
    <property type="entry name" value="RelE-like"/>
    <property type="match status" value="1"/>
</dbReference>
<dbReference type="EMBL" id="JARPYI010000004">
    <property type="protein sequence ID" value="MDT2600025.1"/>
    <property type="molecule type" value="Genomic_DNA"/>
</dbReference>
<name>A0ABU3EYS3_9ENTE</name>
<dbReference type="InterPro" id="IPR007712">
    <property type="entry name" value="RelE/ParE_toxin"/>
</dbReference>
<protein>
    <submittedName>
        <fullName evidence="2">Type II toxin-antitoxin system RelE/ParE family toxin</fullName>
    </submittedName>
</protein>
<comment type="caution">
    <text evidence="2">The sequence shown here is derived from an EMBL/GenBank/DDBJ whole genome shotgun (WGS) entry which is preliminary data.</text>
</comment>
<evidence type="ECO:0000313" key="2">
    <source>
        <dbReference type="EMBL" id="MDT2600025.1"/>
    </source>
</evidence>
<proteinExistence type="predicted"/>
<sequence>MKNYKLHLSPQIERDLSEIVFYMQELSTYESNISKFLDRIYSAFEFLQTTPLLGQSLENKIDAPTGMRFYIVSQHIIFYEIVGDVIEITRIISEKKDYIRILGLKESGNE</sequence>
<dbReference type="Pfam" id="PF05016">
    <property type="entry name" value="ParE_toxin"/>
    <property type="match status" value="1"/>
</dbReference>
<gene>
    <name evidence="2" type="ORF">P7D85_09570</name>
</gene>
<reference evidence="2 3" key="1">
    <citation type="submission" date="2023-03" db="EMBL/GenBank/DDBJ databases">
        <authorList>
            <person name="Shen W."/>
            <person name="Cai J."/>
        </authorList>
    </citation>
    <scope>NUCLEOTIDE SEQUENCE [LARGE SCALE GENOMIC DNA]</scope>
    <source>
        <strain evidence="2 3">D6-4</strain>
    </source>
</reference>
<dbReference type="RefSeq" id="WP_311822896.1">
    <property type="nucleotide sequence ID" value="NZ_JARPYF010000007.1"/>
</dbReference>
<organism evidence="2 3">
    <name type="scientific">Enterococcus hulanensis</name>
    <dbReference type="NCBI Taxonomy" id="2559929"/>
    <lineage>
        <taxon>Bacteria</taxon>
        <taxon>Bacillati</taxon>
        <taxon>Bacillota</taxon>
        <taxon>Bacilli</taxon>
        <taxon>Lactobacillales</taxon>
        <taxon>Enterococcaceae</taxon>
        <taxon>Enterococcus</taxon>
    </lineage>
</organism>
<dbReference type="Proteomes" id="UP001252875">
    <property type="component" value="Unassembled WGS sequence"/>
</dbReference>
<evidence type="ECO:0000256" key="1">
    <source>
        <dbReference type="ARBA" id="ARBA00022649"/>
    </source>
</evidence>
<keyword evidence="3" id="KW-1185">Reference proteome</keyword>
<dbReference type="InterPro" id="IPR035093">
    <property type="entry name" value="RelE/ParE_toxin_dom_sf"/>
</dbReference>